<evidence type="ECO:0000313" key="2">
    <source>
        <dbReference type="Proteomes" id="UP001162501"/>
    </source>
</evidence>
<gene>
    <name evidence="1" type="ORF">MRATA1EN22A_LOCUS21804</name>
</gene>
<protein>
    <submittedName>
        <fullName evidence="1">Uncharacterized protein</fullName>
    </submittedName>
</protein>
<proteinExistence type="predicted"/>
<dbReference type="Proteomes" id="UP001162501">
    <property type="component" value="Chromosome 33"/>
</dbReference>
<reference evidence="1" key="2">
    <citation type="submission" date="2025-03" db="EMBL/GenBank/DDBJ databases">
        <authorList>
            <consortium name="ELIXIR-Norway"/>
            <consortium name="Elixir Norway"/>
        </authorList>
    </citation>
    <scope>NUCLEOTIDE SEQUENCE</scope>
</reference>
<evidence type="ECO:0000313" key="1">
    <source>
        <dbReference type="EMBL" id="CAN0493383.1"/>
    </source>
</evidence>
<organism evidence="1 2">
    <name type="scientific">Rangifer tarandus platyrhynchus</name>
    <name type="common">Svalbard reindeer</name>
    <dbReference type="NCBI Taxonomy" id="3082113"/>
    <lineage>
        <taxon>Eukaryota</taxon>
        <taxon>Metazoa</taxon>
        <taxon>Chordata</taxon>
        <taxon>Craniata</taxon>
        <taxon>Vertebrata</taxon>
        <taxon>Euteleostomi</taxon>
        <taxon>Mammalia</taxon>
        <taxon>Eutheria</taxon>
        <taxon>Laurasiatheria</taxon>
        <taxon>Artiodactyla</taxon>
        <taxon>Ruminantia</taxon>
        <taxon>Pecora</taxon>
        <taxon>Cervidae</taxon>
        <taxon>Odocoileinae</taxon>
        <taxon>Rangifer</taxon>
    </lineage>
</organism>
<sequence length="109" mass="11726">MRAEPGGATFATRATGETRKERRTLRILVDSSENTETVTKAQPGPLGVSTIQEDDVVTKEPLGEGTQVPSGFASTSSIHLPFWMPTLQKALCSVPGTWLWLVPSMCPSP</sequence>
<accession>A0AC59ZRQ2</accession>
<reference evidence="1" key="1">
    <citation type="submission" date="2023-05" db="EMBL/GenBank/DDBJ databases">
        <authorList>
            <consortium name="ELIXIR-Norway"/>
        </authorList>
    </citation>
    <scope>NUCLEOTIDE SEQUENCE</scope>
</reference>
<dbReference type="EMBL" id="OX596117">
    <property type="protein sequence ID" value="CAN0493383.1"/>
    <property type="molecule type" value="Genomic_DNA"/>
</dbReference>
<name>A0AC59ZRQ2_RANTA</name>